<evidence type="ECO:0000259" key="2">
    <source>
        <dbReference type="Pfam" id="PF24764"/>
    </source>
</evidence>
<feature type="domain" description="Integrase core" evidence="2">
    <location>
        <begin position="5"/>
        <end position="87"/>
    </location>
</feature>
<dbReference type="PANTHER" id="PTHR46791">
    <property type="entry name" value="EXPRESSED PROTEIN"/>
    <property type="match status" value="1"/>
</dbReference>
<organism evidence="3 4">
    <name type="scientific">Neolentinus lepideus HHB14362 ss-1</name>
    <dbReference type="NCBI Taxonomy" id="1314782"/>
    <lineage>
        <taxon>Eukaryota</taxon>
        <taxon>Fungi</taxon>
        <taxon>Dikarya</taxon>
        <taxon>Basidiomycota</taxon>
        <taxon>Agaricomycotina</taxon>
        <taxon>Agaricomycetes</taxon>
        <taxon>Gloeophyllales</taxon>
        <taxon>Gloeophyllaceae</taxon>
        <taxon>Neolentinus</taxon>
    </lineage>
</organism>
<dbReference type="AlphaFoldDB" id="A0A165VWE3"/>
<accession>A0A165VWE3</accession>
<dbReference type="EMBL" id="KV425552">
    <property type="protein sequence ID" value="KZT30300.1"/>
    <property type="molecule type" value="Genomic_DNA"/>
</dbReference>
<sequence length="259" mass="29917">MILSSTRNTRIERLWVEVGSQFGRHWRGFFTRLERLHHMDASDPAHLWLLHTLFLCEIRKDCENFQQDWNHHPLSGEGDQTPSDLRFLGQARHGVYSDDYDNVHPDVLNQYYGADSTRDARGQNPSGAGHSDEEDVDTEDLQERISHEQVRHVRHEPVAVPLAESPFSEDITELFLSALQEVRDAEVIPEAFGVLEQEWDDVGYPESEPIRSGRKYIDIPLPFAVWWPRAVSWVQGLSLLSHFQNAEDELMPYTDSDEA</sequence>
<dbReference type="STRING" id="1314782.A0A165VWE3"/>
<protein>
    <recommendedName>
        <fullName evidence="2">Integrase core domain-containing protein</fullName>
    </recommendedName>
</protein>
<gene>
    <name evidence="3" type="ORF">NEOLEDRAFT_1054896</name>
</gene>
<keyword evidence="4" id="KW-1185">Reference proteome</keyword>
<evidence type="ECO:0000256" key="1">
    <source>
        <dbReference type="SAM" id="MobiDB-lite"/>
    </source>
</evidence>
<dbReference type="InParanoid" id="A0A165VWE3"/>
<name>A0A165VWE3_9AGAM</name>
<dbReference type="OrthoDB" id="3353107at2759"/>
<dbReference type="PANTHER" id="PTHR46791:SF7">
    <property type="entry name" value="INTEGRASE CATALYTIC DOMAIN-CONTAINING PROTEIN"/>
    <property type="match status" value="1"/>
</dbReference>
<evidence type="ECO:0000313" key="4">
    <source>
        <dbReference type="Proteomes" id="UP000076761"/>
    </source>
</evidence>
<proteinExistence type="predicted"/>
<dbReference type="Proteomes" id="UP000076761">
    <property type="component" value="Unassembled WGS sequence"/>
</dbReference>
<reference evidence="3 4" key="1">
    <citation type="journal article" date="2016" name="Mol. Biol. Evol.">
        <title>Comparative Genomics of Early-Diverging Mushroom-Forming Fungi Provides Insights into the Origins of Lignocellulose Decay Capabilities.</title>
        <authorList>
            <person name="Nagy L.G."/>
            <person name="Riley R."/>
            <person name="Tritt A."/>
            <person name="Adam C."/>
            <person name="Daum C."/>
            <person name="Floudas D."/>
            <person name="Sun H."/>
            <person name="Yadav J.S."/>
            <person name="Pangilinan J."/>
            <person name="Larsson K.H."/>
            <person name="Matsuura K."/>
            <person name="Barry K."/>
            <person name="Labutti K."/>
            <person name="Kuo R."/>
            <person name="Ohm R.A."/>
            <person name="Bhattacharya S.S."/>
            <person name="Shirouzu T."/>
            <person name="Yoshinaga Y."/>
            <person name="Martin F.M."/>
            <person name="Grigoriev I.V."/>
            <person name="Hibbett D.S."/>
        </authorList>
    </citation>
    <scope>NUCLEOTIDE SEQUENCE [LARGE SCALE GENOMIC DNA]</scope>
    <source>
        <strain evidence="3 4">HHB14362 ss-1</strain>
    </source>
</reference>
<feature type="region of interest" description="Disordered" evidence="1">
    <location>
        <begin position="116"/>
        <end position="141"/>
    </location>
</feature>
<dbReference type="Pfam" id="PF24764">
    <property type="entry name" value="rva_4"/>
    <property type="match status" value="1"/>
</dbReference>
<dbReference type="InterPro" id="IPR058913">
    <property type="entry name" value="Integrase_dom_put"/>
</dbReference>
<evidence type="ECO:0000313" key="3">
    <source>
        <dbReference type="EMBL" id="KZT30300.1"/>
    </source>
</evidence>